<dbReference type="InterPro" id="IPR050570">
    <property type="entry name" value="Cell_wall_metabolism_enzyme"/>
</dbReference>
<dbReference type="GO" id="GO:0004222">
    <property type="term" value="F:metalloendopeptidase activity"/>
    <property type="evidence" value="ECO:0007669"/>
    <property type="project" value="TreeGrafter"/>
</dbReference>
<keyword evidence="1" id="KW-0175">Coiled coil</keyword>
<dbReference type="FunFam" id="2.70.70.10:FF:000006">
    <property type="entry name" value="M23 family peptidase"/>
    <property type="match status" value="1"/>
</dbReference>
<evidence type="ECO:0000313" key="3">
    <source>
        <dbReference type="EMBL" id="PZD95630.1"/>
    </source>
</evidence>
<dbReference type="Proteomes" id="UP000249522">
    <property type="component" value="Unassembled WGS sequence"/>
</dbReference>
<evidence type="ECO:0000313" key="4">
    <source>
        <dbReference type="Proteomes" id="UP000249522"/>
    </source>
</evidence>
<dbReference type="EMBL" id="QKRB01000044">
    <property type="protein sequence ID" value="PZD95630.1"/>
    <property type="molecule type" value="Genomic_DNA"/>
</dbReference>
<dbReference type="Gene3D" id="2.70.70.10">
    <property type="entry name" value="Glucose Permease (Domain IIA)"/>
    <property type="match status" value="1"/>
</dbReference>
<dbReference type="InterPro" id="IPR016047">
    <property type="entry name" value="M23ase_b-sheet_dom"/>
</dbReference>
<dbReference type="AlphaFoldDB" id="A0A2W1LBZ1"/>
<evidence type="ECO:0000259" key="2">
    <source>
        <dbReference type="Pfam" id="PF01551"/>
    </source>
</evidence>
<comment type="caution">
    <text evidence="3">The sequence shown here is derived from an EMBL/GenBank/DDBJ whole genome shotgun (WGS) entry which is preliminary data.</text>
</comment>
<protein>
    <submittedName>
        <fullName evidence="3">M23 family peptidase</fullName>
    </submittedName>
</protein>
<gene>
    <name evidence="3" type="ORF">DNH61_14005</name>
</gene>
<dbReference type="PANTHER" id="PTHR21666:SF270">
    <property type="entry name" value="MUREIN HYDROLASE ACTIVATOR ENVC"/>
    <property type="match status" value="1"/>
</dbReference>
<evidence type="ECO:0000256" key="1">
    <source>
        <dbReference type="SAM" id="Coils"/>
    </source>
</evidence>
<proteinExistence type="predicted"/>
<keyword evidence="4" id="KW-1185">Reference proteome</keyword>
<feature type="coiled-coil region" evidence="1">
    <location>
        <begin position="76"/>
        <end position="113"/>
    </location>
</feature>
<dbReference type="SUPFAM" id="SSF51261">
    <property type="entry name" value="Duplicated hybrid motif"/>
    <property type="match status" value="1"/>
</dbReference>
<feature type="domain" description="M23ase beta-sheet core" evidence="2">
    <location>
        <begin position="235"/>
        <end position="329"/>
    </location>
</feature>
<dbReference type="InterPro" id="IPR011055">
    <property type="entry name" value="Dup_hybrid_motif"/>
</dbReference>
<name>A0A2W1LBZ1_9BACL</name>
<organism evidence="3 4">
    <name type="scientific">Paenibacillus sambharensis</name>
    <dbReference type="NCBI Taxonomy" id="1803190"/>
    <lineage>
        <taxon>Bacteria</taxon>
        <taxon>Bacillati</taxon>
        <taxon>Bacillota</taxon>
        <taxon>Bacilli</taxon>
        <taxon>Bacillales</taxon>
        <taxon>Paenibacillaceae</taxon>
        <taxon>Paenibacillus</taxon>
    </lineage>
</organism>
<dbReference type="CDD" id="cd12797">
    <property type="entry name" value="M23_peptidase"/>
    <property type="match status" value="1"/>
</dbReference>
<dbReference type="RefSeq" id="WP_111147260.1">
    <property type="nucleotide sequence ID" value="NZ_QKRB01000044.1"/>
</dbReference>
<accession>A0A2W1LBZ1</accession>
<sequence>MLRRARSGKWSLMVIRGADKNVRQFQVSKRSMIAAPAAALLAVSGCFITLQMRSAHLIGELEEQLEQQSSAWEATVEEKDGHIEALEEDVAELSEHTEEMKAKLQDLYELESRLKSFIETYGGEAPSGASAPALPPAAAAAVSSITAASLPAAAPPPAGETADEMIAMLNGDEPDFRQLTAMINDMEQAMEYSLKQAKLRQAAANAVPTGWPTTSKRMTSGFGYRTDPFTRKSTFHAGIDIAGSTGDAVFAAADGTVLESGYDSGKGNYIIIKHRRGLQTVYMHLSQREAKEGETVVRGEKIGLLGSTGRSTGPHLHFEIVQHDEPVNPLKYLRLVKED</sequence>
<dbReference type="Pfam" id="PF01551">
    <property type="entry name" value="Peptidase_M23"/>
    <property type="match status" value="1"/>
</dbReference>
<dbReference type="PANTHER" id="PTHR21666">
    <property type="entry name" value="PEPTIDASE-RELATED"/>
    <property type="match status" value="1"/>
</dbReference>
<reference evidence="3 4" key="1">
    <citation type="submission" date="2018-06" db="EMBL/GenBank/DDBJ databases">
        <title>Paenibacillus imtechensis sp. nov.</title>
        <authorList>
            <person name="Pinnaka A.K."/>
            <person name="Singh H."/>
            <person name="Kaur M."/>
        </authorList>
    </citation>
    <scope>NUCLEOTIDE SEQUENCE [LARGE SCALE GENOMIC DNA]</scope>
    <source>
        <strain evidence="3 4">SMB1</strain>
    </source>
</reference>
<dbReference type="OrthoDB" id="9805799at2"/>